<dbReference type="InterPro" id="IPR046700">
    <property type="entry name" value="DUF6570"/>
</dbReference>
<dbReference type="EMBL" id="JAKELL010000001">
    <property type="protein sequence ID" value="KAH9001655.1"/>
    <property type="molecule type" value="Genomic_DNA"/>
</dbReference>
<sequence>MLLHTSDDCLHRDRTGVLFANICQSCASDLRRDKKPLLSLANEMWVGDVPLELQVLTLPERILVGRFFPAVYIVKLYPKKKGARSWATTGLQSGLRGNVSSYRLNTQDVVHMTDGQLMPPSSSILAATIGVTFVGPKNLPQKTLPGFLRVNRTCVRDALLWLKRNNPVYEDIIISSDRLNELPIDGIPDEISSLAKHSNDTSLLAEETDGYVPEPCANDDGKYLSLATFLRIDHQII</sequence>
<proteinExistence type="predicted"/>
<feature type="domain" description="DUF6570" evidence="1">
    <location>
        <begin position="32"/>
        <end position="180"/>
    </location>
</feature>
<dbReference type="Pfam" id="PF20209">
    <property type="entry name" value="DUF6570"/>
    <property type="match status" value="1"/>
</dbReference>
<evidence type="ECO:0000313" key="2">
    <source>
        <dbReference type="EMBL" id="KAH9001655.1"/>
    </source>
</evidence>
<accession>A0AAD4LUU7</accession>
<dbReference type="Proteomes" id="UP001201163">
    <property type="component" value="Unassembled WGS sequence"/>
</dbReference>
<evidence type="ECO:0000259" key="1">
    <source>
        <dbReference type="Pfam" id="PF20209"/>
    </source>
</evidence>
<gene>
    <name evidence="2" type="ORF">EDB92DRAFT_1788433</name>
</gene>
<name>A0AAD4LUU7_9AGAM</name>
<keyword evidence="3" id="KW-1185">Reference proteome</keyword>
<comment type="caution">
    <text evidence="2">The sequence shown here is derived from an EMBL/GenBank/DDBJ whole genome shotgun (WGS) entry which is preliminary data.</text>
</comment>
<reference evidence="2" key="1">
    <citation type="submission" date="2022-01" db="EMBL/GenBank/DDBJ databases">
        <title>Comparative genomics reveals a dynamic genome evolution in the ectomycorrhizal milk-cap (Lactarius) mushrooms.</title>
        <authorList>
            <consortium name="DOE Joint Genome Institute"/>
            <person name="Lebreton A."/>
            <person name="Tang N."/>
            <person name="Kuo A."/>
            <person name="LaButti K."/>
            <person name="Drula E."/>
            <person name="Barry K."/>
            <person name="Clum A."/>
            <person name="Lipzen A."/>
            <person name="Mousain D."/>
            <person name="Ng V."/>
            <person name="Wang R."/>
            <person name="Wang X."/>
            <person name="Dai Y."/>
            <person name="Henrissat B."/>
            <person name="Grigoriev I.V."/>
            <person name="Guerin-Laguette A."/>
            <person name="Yu F."/>
            <person name="Martin F.M."/>
        </authorList>
    </citation>
    <scope>NUCLEOTIDE SEQUENCE</scope>
    <source>
        <strain evidence="2">QP</strain>
    </source>
</reference>
<organism evidence="2 3">
    <name type="scientific">Lactarius akahatsu</name>
    <dbReference type="NCBI Taxonomy" id="416441"/>
    <lineage>
        <taxon>Eukaryota</taxon>
        <taxon>Fungi</taxon>
        <taxon>Dikarya</taxon>
        <taxon>Basidiomycota</taxon>
        <taxon>Agaricomycotina</taxon>
        <taxon>Agaricomycetes</taxon>
        <taxon>Russulales</taxon>
        <taxon>Russulaceae</taxon>
        <taxon>Lactarius</taxon>
    </lineage>
</organism>
<evidence type="ECO:0000313" key="3">
    <source>
        <dbReference type="Proteomes" id="UP001201163"/>
    </source>
</evidence>
<dbReference type="AlphaFoldDB" id="A0AAD4LUU7"/>
<protein>
    <recommendedName>
        <fullName evidence="1">DUF6570 domain-containing protein</fullName>
    </recommendedName>
</protein>